<sequence length="367" mass="39816">MPLSIGIVGLPNVGKSTLFNALTEKSVPAENYPFCTIDPSVGVVAVPDDRLEQLSRFSHSAKTISAAIEFVDIAGLVKGASEGEGLGNQFLAHIREVDAIAEVVRIFEDEGIVHVSGGVNPIDDIETINLELILADAQTVSKRLANIEKDVKRGDKAAVEEKTLLDGIEKTLLDGKFAASIAVRKQEALVLKKLSLLTAKPILYVLNKKAGARNLDETGNERFKKLTDFFNTIGAKWVVVDAGIEHELSGIGKDEREMFRKELGTREGSDGIGELIRASYDLLGLITYFTTGPDETRGWTIKHGSTAPIAGMAIHTDFRDKFIRAEVIACAELLAAGSIVSVREKGLLRTEGKEYIVKDGDVIEFKI</sequence>
<comment type="caution">
    <text evidence="7">The sequence shown here is derived from an EMBL/GenBank/DDBJ whole genome shotgun (WGS) entry which is preliminary data.</text>
</comment>
<accession>A0A1J4VBQ3</accession>
<evidence type="ECO:0000259" key="6">
    <source>
        <dbReference type="PROSITE" id="PS51710"/>
    </source>
</evidence>
<organism evidence="7 8">
    <name type="scientific">Candidatus Nomurabacteria bacterium CG1_02_47_685</name>
    <dbReference type="NCBI Taxonomy" id="1805282"/>
    <lineage>
        <taxon>Bacteria</taxon>
        <taxon>Candidatus Nomuraibacteriota</taxon>
    </lineage>
</organism>
<dbReference type="InterPro" id="IPR006073">
    <property type="entry name" value="GTP-bd"/>
</dbReference>
<evidence type="ECO:0000256" key="5">
    <source>
        <dbReference type="HAMAP-Rule" id="MF_00944"/>
    </source>
</evidence>
<dbReference type="FunFam" id="1.10.150.300:FF:000001">
    <property type="entry name" value="Ribosome-binding ATPase YchF"/>
    <property type="match status" value="1"/>
</dbReference>
<dbReference type="NCBIfam" id="TIGR00092">
    <property type="entry name" value="redox-regulated ATPase YchF"/>
    <property type="match status" value="1"/>
</dbReference>
<protein>
    <recommendedName>
        <fullName evidence="5">Ribosome-binding ATPase YchF</fullName>
    </recommendedName>
</protein>
<dbReference type="InterPro" id="IPR031167">
    <property type="entry name" value="G_OBG"/>
</dbReference>
<dbReference type="PANTHER" id="PTHR23305:SF18">
    <property type="entry name" value="OBG-TYPE G DOMAIN-CONTAINING PROTEIN"/>
    <property type="match status" value="1"/>
</dbReference>
<dbReference type="InterPro" id="IPR012675">
    <property type="entry name" value="Beta-grasp_dom_sf"/>
</dbReference>
<dbReference type="InterPro" id="IPR023192">
    <property type="entry name" value="TGS-like_dom_sf"/>
</dbReference>
<proteinExistence type="inferred from homology"/>
<dbReference type="Pfam" id="PF01926">
    <property type="entry name" value="MMR_HSR1"/>
    <property type="match status" value="1"/>
</dbReference>
<dbReference type="PANTHER" id="PTHR23305">
    <property type="entry name" value="OBG GTPASE FAMILY"/>
    <property type="match status" value="1"/>
</dbReference>
<feature type="binding site" evidence="5">
    <location>
        <begin position="12"/>
        <end position="17"/>
    </location>
    <ligand>
        <name>ATP</name>
        <dbReference type="ChEBI" id="CHEBI:30616"/>
    </ligand>
</feature>
<dbReference type="SUPFAM" id="SSF52540">
    <property type="entry name" value="P-loop containing nucleoside triphosphate hydrolases"/>
    <property type="match status" value="1"/>
</dbReference>
<dbReference type="PIRSF" id="PIRSF006641">
    <property type="entry name" value="CHP00092"/>
    <property type="match status" value="1"/>
</dbReference>
<dbReference type="Gene3D" id="3.40.50.300">
    <property type="entry name" value="P-loop containing nucleotide triphosphate hydrolases"/>
    <property type="match status" value="1"/>
</dbReference>
<dbReference type="Gene3D" id="1.10.150.300">
    <property type="entry name" value="TGS-like domain"/>
    <property type="match status" value="1"/>
</dbReference>
<dbReference type="InterPro" id="IPR027417">
    <property type="entry name" value="P-loop_NTPase"/>
</dbReference>
<comment type="function">
    <text evidence="5">ATPase that binds to both the 70S ribosome and the 50S ribosomal subunit in a nucleotide-independent manner.</text>
</comment>
<dbReference type="InterPro" id="IPR041706">
    <property type="entry name" value="YchF_N"/>
</dbReference>
<dbReference type="GO" id="GO:0005737">
    <property type="term" value="C:cytoplasm"/>
    <property type="evidence" value="ECO:0007669"/>
    <property type="project" value="TreeGrafter"/>
</dbReference>
<dbReference type="SUPFAM" id="SSF81271">
    <property type="entry name" value="TGS-like"/>
    <property type="match status" value="1"/>
</dbReference>
<dbReference type="Gene3D" id="3.10.20.30">
    <property type="match status" value="1"/>
</dbReference>
<dbReference type="STRING" id="1805282.AUJ44_00145"/>
<gene>
    <name evidence="5" type="primary">ychF</name>
    <name evidence="7" type="ORF">AUJ44_00145</name>
</gene>
<dbReference type="PRINTS" id="PR00326">
    <property type="entry name" value="GTP1OBG"/>
</dbReference>
<evidence type="ECO:0000313" key="8">
    <source>
        <dbReference type="Proteomes" id="UP000183206"/>
    </source>
</evidence>
<dbReference type="FunFam" id="3.10.20.30:FF:000001">
    <property type="entry name" value="Ribosome-binding ATPase YchF"/>
    <property type="match status" value="1"/>
</dbReference>
<evidence type="ECO:0000313" key="7">
    <source>
        <dbReference type="EMBL" id="OIO33499.1"/>
    </source>
</evidence>
<dbReference type="PROSITE" id="PS51710">
    <property type="entry name" value="G_OBG"/>
    <property type="match status" value="1"/>
</dbReference>
<dbReference type="Pfam" id="PF06071">
    <property type="entry name" value="YchF-GTPase_C"/>
    <property type="match status" value="1"/>
</dbReference>
<reference evidence="7 8" key="1">
    <citation type="journal article" date="2016" name="Environ. Microbiol.">
        <title>Genomic resolution of a cold subsurface aquifer community provides metabolic insights for novel microbes adapted to high CO concentrations.</title>
        <authorList>
            <person name="Probst A.J."/>
            <person name="Castelle C.J."/>
            <person name="Singh A."/>
            <person name="Brown C.T."/>
            <person name="Anantharaman K."/>
            <person name="Sharon I."/>
            <person name="Hug L.A."/>
            <person name="Burstein D."/>
            <person name="Emerson J.B."/>
            <person name="Thomas B.C."/>
            <person name="Banfield J.F."/>
        </authorList>
    </citation>
    <scope>NUCLEOTIDE SEQUENCE [LARGE SCALE GENOMIC DNA]</scope>
    <source>
        <strain evidence="7">CG1_02_47_685</strain>
    </source>
</reference>
<evidence type="ECO:0000256" key="3">
    <source>
        <dbReference type="ARBA" id="ARBA00022840"/>
    </source>
</evidence>
<evidence type="ECO:0000256" key="1">
    <source>
        <dbReference type="ARBA" id="ARBA00022723"/>
    </source>
</evidence>
<dbReference type="InterPro" id="IPR004396">
    <property type="entry name" value="ATPase_YchF/OLA1"/>
</dbReference>
<keyword evidence="4" id="KW-0460">Magnesium</keyword>
<dbReference type="InterPro" id="IPR013029">
    <property type="entry name" value="YchF_C"/>
</dbReference>
<comment type="similarity">
    <text evidence="5">Belongs to the TRAFAC class OBG-HflX-like GTPase superfamily. OBG GTPase family. YchF/OLA1 subfamily.</text>
</comment>
<dbReference type="EMBL" id="MNVO01000005">
    <property type="protein sequence ID" value="OIO33499.1"/>
    <property type="molecule type" value="Genomic_DNA"/>
</dbReference>
<dbReference type="HAMAP" id="MF_00944">
    <property type="entry name" value="YchF_OLA1_ATPase"/>
    <property type="match status" value="1"/>
</dbReference>
<keyword evidence="1" id="KW-0479">Metal-binding</keyword>
<dbReference type="InterPro" id="IPR012676">
    <property type="entry name" value="TGS-like"/>
</dbReference>
<dbReference type="GO" id="GO:0005525">
    <property type="term" value="F:GTP binding"/>
    <property type="evidence" value="ECO:0007669"/>
    <property type="project" value="InterPro"/>
</dbReference>
<dbReference type="GO" id="GO:0005524">
    <property type="term" value="F:ATP binding"/>
    <property type="evidence" value="ECO:0007669"/>
    <property type="project" value="UniProtKB-UniRule"/>
</dbReference>
<evidence type="ECO:0000256" key="4">
    <source>
        <dbReference type="ARBA" id="ARBA00022842"/>
    </source>
</evidence>
<evidence type="ECO:0000256" key="2">
    <source>
        <dbReference type="ARBA" id="ARBA00022741"/>
    </source>
</evidence>
<dbReference type="GO" id="GO:0016887">
    <property type="term" value="F:ATP hydrolysis activity"/>
    <property type="evidence" value="ECO:0007669"/>
    <property type="project" value="UniProtKB-UniRule"/>
</dbReference>
<feature type="domain" description="OBG-type G" evidence="6">
    <location>
        <begin position="3"/>
        <end position="208"/>
    </location>
</feature>
<dbReference type="AlphaFoldDB" id="A0A1J4VBQ3"/>
<dbReference type="GO" id="GO:0046872">
    <property type="term" value="F:metal ion binding"/>
    <property type="evidence" value="ECO:0007669"/>
    <property type="project" value="UniProtKB-KW"/>
</dbReference>
<keyword evidence="2 5" id="KW-0547">Nucleotide-binding</keyword>
<dbReference type="GO" id="GO:0043023">
    <property type="term" value="F:ribosomal large subunit binding"/>
    <property type="evidence" value="ECO:0007669"/>
    <property type="project" value="UniProtKB-UniRule"/>
</dbReference>
<dbReference type="Proteomes" id="UP000183206">
    <property type="component" value="Unassembled WGS sequence"/>
</dbReference>
<keyword evidence="3 5" id="KW-0067">ATP-binding</keyword>
<dbReference type="CDD" id="cd01900">
    <property type="entry name" value="YchF"/>
    <property type="match status" value="1"/>
</dbReference>
<name>A0A1J4VBQ3_9BACT</name>